<reference evidence="2" key="1">
    <citation type="journal article" date="2021" name="Nat. Commun.">
        <title>Genetic determinants of endophytism in the Arabidopsis root mycobiome.</title>
        <authorList>
            <person name="Mesny F."/>
            <person name="Miyauchi S."/>
            <person name="Thiergart T."/>
            <person name="Pickel B."/>
            <person name="Atanasova L."/>
            <person name="Karlsson M."/>
            <person name="Huettel B."/>
            <person name="Barry K.W."/>
            <person name="Haridas S."/>
            <person name="Chen C."/>
            <person name="Bauer D."/>
            <person name="Andreopoulos W."/>
            <person name="Pangilinan J."/>
            <person name="LaButti K."/>
            <person name="Riley R."/>
            <person name="Lipzen A."/>
            <person name="Clum A."/>
            <person name="Drula E."/>
            <person name="Henrissat B."/>
            <person name="Kohler A."/>
            <person name="Grigoriev I.V."/>
            <person name="Martin F.M."/>
            <person name="Hacquard S."/>
        </authorList>
    </citation>
    <scope>NUCLEOTIDE SEQUENCE</scope>
    <source>
        <strain evidence="2">MPI-CAGE-CH-0235</strain>
    </source>
</reference>
<dbReference type="PANTHER" id="PTHR33112">
    <property type="entry name" value="DOMAIN PROTEIN, PUTATIVE-RELATED"/>
    <property type="match status" value="1"/>
</dbReference>
<dbReference type="AlphaFoldDB" id="A0A8K0WTA4"/>
<organism evidence="2 3">
    <name type="scientific">Stachybotrys elegans</name>
    <dbReference type="NCBI Taxonomy" id="80388"/>
    <lineage>
        <taxon>Eukaryota</taxon>
        <taxon>Fungi</taxon>
        <taxon>Dikarya</taxon>
        <taxon>Ascomycota</taxon>
        <taxon>Pezizomycotina</taxon>
        <taxon>Sordariomycetes</taxon>
        <taxon>Hypocreomycetidae</taxon>
        <taxon>Hypocreales</taxon>
        <taxon>Stachybotryaceae</taxon>
        <taxon>Stachybotrys</taxon>
    </lineage>
</organism>
<protein>
    <submittedName>
        <fullName evidence="2">Heterokaryon incompatibility protein-domain-containing protein</fullName>
    </submittedName>
</protein>
<dbReference type="PANTHER" id="PTHR33112:SF10">
    <property type="entry name" value="TOL"/>
    <property type="match status" value="1"/>
</dbReference>
<dbReference type="Proteomes" id="UP000813444">
    <property type="component" value="Unassembled WGS sequence"/>
</dbReference>
<dbReference type="Pfam" id="PF06985">
    <property type="entry name" value="HET"/>
    <property type="match status" value="1"/>
</dbReference>
<sequence>MGQEPDYICQRCRAVSFNHLKIVDGSPPAEFGKEFVEKEYGFMPLDYELRDTLPHLPTLQASIDENCALCSFLRQVILSQVGAEEDSLGTTETPICLRLREYHPEFGSVRFCSTREAWRPSRIEGEIEVGGKTLPVSIDTRDQAIGFFSHLPDADVLSSNTIRNLQRAIHTCKNNSNLQHEECTSPGIKSAPLRLLNISQSPKVYLQDTDGMDLQYAILSYCWGISSVAFNSRTIMSNLDARKKGFHVTTLPPLMQDSIIVARSLGESHIWIDALCIVQDSGEWKYESLKMMQYYERAVFTITPFDCSGAEEAFLKTRPAWVSRQIRWPGPRNWHLEFIYPSYVQVNETSTSAVWLSRGWTYQEQILSSRIIYIGHDEVKFRCRSAWLQGHRPELNPQPSVETFLPLSETQARKSHEWNSMDMIRFKWYKVVSRYSARQLTQRSDKLIALSGIVSKFEQLMGSRDKFMEGFWEADLWHGLTWRETVYGNTKWPEKATDFPSWSWCSMYRPLGWQDGADGASDAELIEAISAPERGQLSQINLLLVRTWVFHIQHVVDKVPGEISITFYLDSGEEFDLESGGGDDIRVAFLAAYLDGGDRDEWARSPASTPHDLCGLLLWPTGERHKTYVVYRRIGVVDIQVDMDFSSDEGGAGAVGDMASGINEKGSVLSWFQSLYSDKEVIALA</sequence>
<keyword evidence="3" id="KW-1185">Reference proteome</keyword>
<feature type="domain" description="Heterokaryon incompatibility" evidence="1">
    <location>
        <begin position="216"/>
        <end position="364"/>
    </location>
</feature>
<evidence type="ECO:0000259" key="1">
    <source>
        <dbReference type="Pfam" id="PF06985"/>
    </source>
</evidence>
<evidence type="ECO:0000313" key="2">
    <source>
        <dbReference type="EMBL" id="KAH7323072.1"/>
    </source>
</evidence>
<evidence type="ECO:0000313" key="3">
    <source>
        <dbReference type="Proteomes" id="UP000813444"/>
    </source>
</evidence>
<dbReference type="EMBL" id="JAGPNK010000004">
    <property type="protein sequence ID" value="KAH7323072.1"/>
    <property type="molecule type" value="Genomic_DNA"/>
</dbReference>
<gene>
    <name evidence="2" type="ORF">B0I35DRAFT_192745</name>
</gene>
<dbReference type="OrthoDB" id="5071163at2759"/>
<proteinExistence type="predicted"/>
<dbReference type="InterPro" id="IPR010730">
    <property type="entry name" value="HET"/>
</dbReference>
<comment type="caution">
    <text evidence="2">The sequence shown here is derived from an EMBL/GenBank/DDBJ whole genome shotgun (WGS) entry which is preliminary data.</text>
</comment>
<name>A0A8K0WTA4_9HYPO</name>
<accession>A0A8K0WTA4</accession>